<dbReference type="AlphaFoldDB" id="A0A7R8APU8"/>
<sequence length="67" mass="6941">MTAVFYTTGTQYVTHKIPADHFSSPWGSPTSALQSALALVTPTAATSIIVAHNPPMCLTGNACYTGA</sequence>
<protein>
    <submittedName>
        <fullName evidence="1">Uncharacterized protein</fullName>
    </submittedName>
</protein>
<dbReference type="KEGG" id="apuu:APUU_51033A"/>
<dbReference type="RefSeq" id="XP_041558516.1">
    <property type="nucleotide sequence ID" value="XM_041706097.1"/>
</dbReference>
<name>A0A7R8APU8_9EURO</name>
<evidence type="ECO:0000313" key="2">
    <source>
        <dbReference type="Proteomes" id="UP000654913"/>
    </source>
</evidence>
<dbReference type="Proteomes" id="UP000654913">
    <property type="component" value="Chromosome 5"/>
</dbReference>
<accession>A0A7R8APU8</accession>
<gene>
    <name evidence="1" type="ORF">APUU_51033A</name>
</gene>
<reference evidence="1" key="2">
    <citation type="submission" date="2021-02" db="EMBL/GenBank/DDBJ databases">
        <title>Aspergillus puulaauensis MK2 genome sequence.</title>
        <authorList>
            <person name="Futagami T."/>
            <person name="Mori K."/>
            <person name="Kadooka C."/>
            <person name="Tanaka T."/>
        </authorList>
    </citation>
    <scope>NUCLEOTIDE SEQUENCE</scope>
    <source>
        <strain evidence="1">MK2</strain>
    </source>
</reference>
<reference evidence="1" key="1">
    <citation type="submission" date="2021-01" db="EMBL/GenBank/DDBJ databases">
        <authorList>
            <consortium name="Aspergillus puulaauensis MK2 genome sequencing consortium"/>
            <person name="Kazuki M."/>
            <person name="Futagami T."/>
        </authorList>
    </citation>
    <scope>NUCLEOTIDE SEQUENCE</scope>
    <source>
        <strain evidence="1">MK2</strain>
    </source>
</reference>
<dbReference type="EMBL" id="AP024447">
    <property type="protein sequence ID" value="BCS26322.1"/>
    <property type="molecule type" value="Genomic_DNA"/>
</dbReference>
<dbReference type="GeneID" id="64976327"/>
<keyword evidence="2" id="KW-1185">Reference proteome</keyword>
<organism evidence="1 2">
    <name type="scientific">Aspergillus puulaauensis</name>
    <dbReference type="NCBI Taxonomy" id="1220207"/>
    <lineage>
        <taxon>Eukaryota</taxon>
        <taxon>Fungi</taxon>
        <taxon>Dikarya</taxon>
        <taxon>Ascomycota</taxon>
        <taxon>Pezizomycotina</taxon>
        <taxon>Eurotiomycetes</taxon>
        <taxon>Eurotiomycetidae</taxon>
        <taxon>Eurotiales</taxon>
        <taxon>Aspergillaceae</taxon>
        <taxon>Aspergillus</taxon>
    </lineage>
</organism>
<evidence type="ECO:0000313" key="1">
    <source>
        <dbReference type="EMBL" id="BCS26322.1"/>
    </source>
</evidence>
<proteinExistence type="predicted"/>